<reference evidence="1 2" key="1">
    <citation type="submission" date="2022-01" db="EMBL/GenBank/DDBJ databases">
        <title>A chromosomal length assembly of Cordylochernes scorpioides.</title>
        <authorList>
            <person name="Zeh D."/>
            <person name="Zeh J."/>
        </authorList>
    </citation>
    <scope>NUCLEOTIDE SEQUENCE [LARGE SCALE GENOMIC DNA]</scope>
    <source>
        <strain evidence="1">IN4F17</strain>
        <tissue evidence="1">Whole Body</tissue>
    </source>
</reference>
<keyword evidence="2" id="KW-1185">Reference proteome</keyword>
<accession>A0ABY6LKJ1</accession>
<dbReference type="PANTHER" id="PTHR47331">
    <property type="entry name" value="PHD-TYPE DOMAIN-CONTAINING PROTEIN"/>
    <property type="match status" value="1"/>
</dbReference>
<proteinExistence type="predicted"/>
<name>A0ABY6LKJ1_9ARAC</name>
<dbReference type="Proteomes" id="UP001235939">
    <property type="component" value="Chromosome 18"/>
</dbReference>
<evidence type="ECO:0000313" key="1">
    <source>
        <dbReference type="EMBL" id="UYV80225.1"/>
    </source>
</evidence>
<dbReference type="EMBL" id="CP092880">
    <property type="protein sequence ID" value="UYV80225.1"/>
    <property type="molecule type" value="Genomic_DNA"/>
</dbReference>
<sequence length="138" mass="15571">MTFQNGCKAFPLCTKCNSQPALQDKILTVIDISIDELYSSPADTIYKLYKLDTLTLDQLAIDENSQYPRAAEALRKETYVDDILTGAEDSESAILLREEHICLLQKGGFVLKKWTSNDPTILNQIPEDARLKKIQFDA</sequence>
<protein>
    <submittedName>
        <fullName evidence="1">Uncharacterized protein</fullName>
    </submittedName>
</protein>
<evidence type="ECO:0000313" key="2">
    <source>
        <dbReference type="Proteomes" id="UP001235939"/>
    </source>
</evidence>
<gene>
    <name evidence="1" type="ORF">LAZ67_18002083</name>
</gene>
<organism evidence="1 2">
    <name type="scientific">Cordylochernes scorpioides</name>
    <dbReference type="NCBI Taxonomy" id="51811"/>
    <lineage>
        <taxon>Eukaryota</taxon>
        <taxon>Metazoa</taxon>
        <taxon>Ecdysozoa</taxon>
        <taxon>Arthropoda</taxon>
        <taxon>Chelicerata</taxon>
        <taxon>Arachnida</taxon>
        <taxon>Pseudoscorpiones</taxon>
        <taxon>Cheliferoidea</taxon>
        <taxon>Chernetidae</taxon>
        <taxon>Cordylochernes</taxon>
    </lineage>
</organism>